<keyword evidence="6" id="KW-0067">ATP-binding</keyword>
<dbReference type="OrthoDB" id="5979581at2759"/>
<evidence type="ECO:0000256" key="5">
    <source>
        <dbReference type="ARBA" id="ARBA00022777"/>
    </source>
</evidence>
<dbReference type="EC" id="2.7.11.1" evidence="1"/>
<dbReference type="AlphaFoldDB" id="A0A9W8JNE8"/>
<dbReference type="Gene3D" id="3.30.200.20">
    <property type="entry name" value="Phosphorylase Kinase, domain 1"/>
    <property type="match status" value="1"/>
</dbReference>
<evidence type="ECO:0000256" key="8">
    <source>
        <dbReference type="ARBA" id="ARBA00048679"/>
    </source>
</evidence>
<dbReference type="GO" id="GO:0005524">
    <property type="term" value="F:ATP binding"/>
    <property type="evidence" value="ECO:0007669"/>
    <property type="project" value="UniProtKB-KW"/>
</dbReference>
<comment type="catalytic activity">
    <reaction evidence="8">
        <text>L-seryl-[protein] + ATP = O-phospho-L-seryl-[protein] + ADP + H(+)</text>
        <dbReference type="Rhea" id="RHEA:17989"/>
        <dbReference type="Rhea" id="RHEA-COMP:9863"/>
        <dbReference type="Rhea" id="RHEA-COMP:11604"/>
        <dbReference type="ChEBI" id="CHEBI:15378"/>
        <dbReference type="ChEBI" id="CHEBI:29999"/>
        <dbReference type="ChEBI" id="CHEBI:30616"/>
        <dbReference type="ChEBI" id="CHEBI:83421"/>
        <dbReference type="ChEBI" id="CHEBI:456216"/>
        <dbReference type="EC" id="2.7.11.1"/>
    </reaction>
</comment>
<dbReference type="GO" id="GO:0000245">
    <property type="term" value="P:spliceosomal complex assembly"/>
    <property type="evidence" value="ECO:0007669"/>
    <property type="project" value="TreeGrafter"/>
</dbReference>
<dbReference type="InterPro" id="IPR008266">
    <property type="entry name" value="Tyr_kinase_AS"/>
</dbReference>
<evidence type="ECO:0000259" key="9">
    <source>
        <dbReference type="PROSITE" id="PS50011"/>
    </source>
</evidence>
<keyword evidence="3" id="KW-0808">Transferase</keyword>
<dbReference type="Pfam" id="PF00069">
    <property type="entry name" value="Pkinase"/>
    <property type="match status" value="1"/>
</dbReference>
<keyword evidence="5" id="KW-0418">Kinase</keyword>
<dbReference type="Gene3D" id="1.10.510.10">
    <property type="entry name" value="Transferase(Phosphotransferase) domain 1"/>
    <property type="match status" value="1"/>
</dbReference>
<evidence type="ECO:0000256" key="3">
    <source>
        <dbReference type="ARBA" id="ARBA00022679"/>
    </source>
</evidence>
<dbReference type="EMBL" id="JANKHO010003122">
    <property type="protein sequence ID" value="KAJ3485976.1"/>
    <property type="molecule type" value="Genomic_DNA"/>
</dbReference>
<reference evidence="10" key="1">
    <citation type="submission" date="2022-07" db="EMBL/GenBank/DDBJ databases">
        <title>Genome Sequence of Agrocybe chaxingu.</title>
        <authorList>
            <person name="Buettner E."/>
        </authorList>
    </citation>
    <scope>NUCLEOTIDE SEQUENCE</scope>
    <source>
        <strain evidence="10">MP-N11</strain>
    </source>
</reference>
<evidence type="ECO:0000256" key="6">
    <source>
        <dbReference type="ARBA" id="ARBA00022840"/>
    </source>
</evidence>
<dbReference type="InterPro" id="IPR051334">
    <property type="entry name" value="SRPK"/>
</dbReference>
<dbReference type="InterPro" id="IPR011009">
    <property type="entry name" value="Kinase-like_dom_sf"/>
</dbReference>
<proteinExistence type="predicted"/>
<dbReference type="SMART" id="SM00220">
    <property type="entry name" value="S_TKc"/>
    <property type="match status" value="1"/>
</dbReference>
<keyword evidence="4" id="KW-0547">Nucleotide-binding</keyword>
<evidence type="ECO:0000256" key="1">
    <source>
        <dbReference type="ARBA" id="ARBA00012513"/>
    </source>
</evidence>
<sequence>MFTFPEEQLASPVGYFAAQPGQLLNNGCWKIIRKLGWGTRSSTWLAEYTARAGVKERNSAIKIFTHKATTDPSTAREMEILEHSRNWGSSYHFPMLQQHFVEKSSWGEHLCLVLLPQGASLESLRFSNAEGGYLPLHVVKNVASETLEIIDSLHTEKIIHGDITADNILLAPQAGWEEDLPRSTNIEMKNVVVDGLVYPVVFSQPLPHGLEWNSSREDISDLEIILGGFGHAQSLGPNISLDATQNILPPEAISGRGVDRKADIWMFGCMIYHLLTGSPLFSSELPLSIEDIEQGITKIEEHLAASKKLSDAEVPATAAFLKSCLTVDTKKRRSANDLSGDKWVMEGHAHNKYYA</sequence>
<dbReference type="InterPro" id="IPR000719">
    <property type="entry name" value="Prot_kinase_dom"/>
</dbReference>
<dbReference type="PROSITE" id="PS00109">
    <property type="entry name" value="PROTEIN_KINASE_TYR"/>
    <property type="match status" value="1"/>
</dbReference>
<keyword evidence="2" id="KW-0723">Serine/threonine-protein kinase</keyword>
<protein>
    <recommendedName>
        <fullName evidence="1">non-specific serine/threonine protein kinase</fullName>
        <ecNumber evidence="1">2.7.11.1</ecNumber>
    </recommendedName>
</protein>
<dbReference type="PANTHER" id="PTHR47634:SF9">
    <property type="entry name" value="PROTEIN KINASE DOMAIN-CONTAINING PROTEIN-RELATED"/>
    <property type="match status" value="1"/>
</dbReference>
<dbReference type="GO" id="GO:0004674">
    <property type="term" value="F:protein serine/threonine kinase activity"/>
    <property type="evidence" value="ECO:0007669"/>
    <property type="project" value="UniProtKB-KW"/>
</dbReference>
<feature type="domain" description="Protein kinase" evidence="9">
    <location>
        <begin position="29"/>
        <end position="344"/>
    </location>
</feature>
<dbReference type="PROSITE" id="PS50011">
    <property type="entry name" value="PROTEIN_KINASE_DOM"/>
    <property type="match status" value="1"/>
</dbReference>
<evidence type="ECO:0000313" key="10">
    <source>
        <dbReference type="EMBL" id="KAJ3485976.1"/>
    </source>
</evidence>
<organism evidence="10 11">
    <name type="scientific">Agrocybe chaxingu</name>
    <dbReference type="NCBI Taxonomy" id="84603"/>
    <lineage>
        <taxon>Eukaryota</taxon>
        <taxon>Fungi</taxon>
        <taxon>Dikarya</taxon>
        <taxon>Basidiomycota</taxon>
        <taxon>Agaricomycotina</taxon>
        <taxon>Agaricomycetes</taxon>
        <taxon>Agaricomycetidae</taxon>
        <taxon>Agaricales</taxon>
        <taxon>Agaricineae</taxon>
        <taxon>Strophariaceae</taxon>
        <taxon>Agrocybe</taxon>
    </lineage>
</organism>
<evidence type="ECO:0000256" key="7">
    <source>
        <dbReference type="ARBA" id="ARBA00047899"/>
    </source>
</evidence>
<dbReference type="SUPFAM" id="SSF56112">
    <property type="entry name" value="Protein kinase-like (PK-like)"/>
    <property type="match status" value="1"/>
</dbReference>
<dbReference type="Proteomes" id="UP001148786">
    <property type="component" value="Unassembled WGS sequence"/>
</dbReference>
<evidence type="ECO:0000313" key="11">
    <source>
        <dbReference type="Proteomes" id="UP001148786"/>
    </source>
</evidence>
<gene>
    <name evidence="10" type="ORF">NLJ89_g11851</name>
</gene>
<dbReference type="GO" id="GO:0050684">
    <property type="term" value="P:regulation of mRNA processing"/>
    <property type="evidence" value="ECO:0007669"/>
    <property type="project" value="TreeGrafter"/>
</dbReference>
<keyword evidence="11" id="KW-1185">Reference proteome</keyword>
<name>A0A9W8JNE8_9AGAR</name>
<evidence type="ECO:0000256" key="2">
    <source>
        <dbReference type="ARBA" id="ARBA00022527"/>
    </source>
</evidence>
<evidence type="ECO:0000256" key="4">
    <source>
        <dbReference type="ARBA" id="ARBA00022741"/>
    </source>
</evidence>
<dbReference type="PANTHER" id="PTHR47634">
    <property type="entry name" value="PROTEIN KINASE DOMAIN-CONTAINING PROTEIN-RELATED"/>
    <property type="match status" value="1"/>
</dbReference>
<comment type="caution">
    <text evidence="10">The sequence shown here is derived from an EMBL/GenBank/DDBJ whole genome shotgun (WGS) entry which is preliminary data.</text>
</comment>
<accession>A0A9W8JNE8</accession>
<comment type="catalytic activity">
    <reaction evidence="7">
        <text>L-threonyl-[protein] + ATP = O-phospho-L-threonyl-[protein] + ADP + H(+)</text>
        <dbReference type="Rhea" id="RHEA:46608"/>
        <dbReference type="Rhea" id="RHEA-COMP:11060"/>
        <dbReference type="Rhea" id="RHEA-COMP:11605"/>
        <dbReference type="ChEBI" id="CHEBI:15378"/>
        <dbReference type="ChEBI" id="CHEBI:30013"/>
        <dbReference type="ChEBI" id="CHEBI:30616"/>
        <dbReference type="ChEBI" id="CHEBI:61977"/>
        <dbReference type="ChEBI" id="CHEBI:456216"/>
        <dbReference type="EC" id="2.7.11.1"/>
    </reaction>
</comment>